<dbReference type="OrthoDB" id="9801383at2"/>
<dbReference type="RefSeq" id="WP_091904225.1">
    <property type="nucleotide sequence ID" value="NZ_FNLO01000001.1"/>
</dbReference>
<proteinExistence type="predicted"/>
<dbReference type="Proteomes" id="UP000243719">
    <property type="component" value="Unassembled WGS sequence"/>
</dbReference>
<feature type="chain" id="PRO_5017481314" description="Alkaline phosphatase" evidence="1">
    <location>
        <begin position="31"/>
        <end position="659"/>
    </location>
</feature>
<dbReference type="EMBL" id="FNLO01000001">
    <property type="protein sequence ID" value="SDV46656.1"/>
    <property type="molecule type" value="Genomic_DNA"/>
</dbReference>
<keyword evidence="3" id="KW-1185">Reference proteome</keyword>
<feature type="signal peptide" evidence="1">
    <location>
        <begin position="1"/>
        <end position="30"/>
    </location>
</feature>
<dbReference type="Pfam" id="PF05787">
    <property type="entry name" value="PhoX"/>
    <property type="match status" value="1"/>
</dbReference>
<accession>A0A1H2PJV2</accession>
<dbReference type="InterPro" id="IPR008557">
    <property type="entry name" value="PhoX"/>
</dbReference>
<evidence type="ECO:0000313" key="3">
    <source>
        <dbReference type="Proteomes" id="UP000243719"/>
    </source>
</evidence>
<evidence type="ECO:0000313" key="2">
    <source>
        <dbReference type="EMBL" id="SDV46656.1"/>
    </source>
</evidence>
<gene>
    <name evidence="2" type="ORF">SAMN05216551_101517</name>
</gene>
<dbReference type="AlphaFoldDB" id="A0A1H2PJV2"/>
<organism evidence="2 3">
    <name type="scientific">Chitinasiproducens palmae</name>
    <dbReference type="NCBI Taxonomy" id="1770053"/>
    <lineage>
        <taxon>Bacteria</taxon>
        <taxon>Pseudomonadati</taxon>
        <taxon>Pseudomonadota</taxon>
        <taxon>Betaproteobacteria</taxon>
        <taxon>Burkholderiales</taxon>
        <taxon>Burkholderiaceae</taxon>
        <taxon>Chitinasiproducens</taxon>
    </lineage>
</organism>
<evidence type="ECO:0000256" key="1">
    <source>
        <dbReference type="SAM" id="SignalP"/>
    </source>
</evidence>
<name>A0A1H2PJV2_9BURK</name>
<sequence>MTVDSLASRRRILKLLAGGPLLPLTGSALALSACGGGGDVNRTGAATPASGATPGSGTTPTTAKFVSAAFVGMAAPSLANAAEMATTTVKSSLRLAYSDGSNETVQLGYQPFFMTGDMVSDGKGGTILAGGYYDINNKPIIDNSVSGKSRQFFSDCPDGTSLLSLDNPSVTGVKGNAVFAVVQFEYTTKDQAGTSTYGQLPSPIAVLTLDQDPATGHLSLVKYHNVDTSSANGLWITCGASLSPWNTHLSSEEYEPDATAIATNTQFQAFSERLYGDASKANPYHYGHLPEVTVNADGTGSIVKHYCVGRISHELVQAMPDKRTLLMGDDATNGGLFMFVADREADLSAGTLYVAKWHQTSSTGPGAATLTWIRLGHATSAEIEALANANTAADIFEWSSTDPGDATFTRIPFSGKTQWVKIKPGKEQAMAFLETHRYAALKGGSMGFTKLEGTTVNTKDKISYSAMSYIQSSMLDGSGDVKVEGPKAGAVYALNLRGGQTDSSGTAIDSEWVPIDMAPPAALVGEDLAAADALGNLANPDKIANPDNLKFSEKLRTLFIGEDSGMHVNNFLWAYNVDQKTLTRVLSTPSGAESTGLHAVDEINGWTYVMSNFQHAGDWEAALHGKVSPTLDPLVRANYRDKFGASVGYLTMAQLEPTA</sequence>
<reference evidence="3" key="1">
    <citation type="submission" date="2016-09" db="EMBL/GenBank/DDBJ databases">
        <authorList>
            <person name="Varghese N."/>
            <person name="Submissions S."/>
        </authorList>
    </citation>
    <scope>NUCLEOTIDE SEQUENCE [LARGE SCALE GENOMIC DNA]</scope>
    <source>
        <strain evidence="3">JS23</strain>
    </source>
</reference>
<dbReference type="PANTHER" id="PTHR35399:SF2">
    <property type="entry name" value="DUF839 DOMAIN-CONTAINING PROTEIN"/>
    <property type="match status" value="1"/>
</dbReference>
<keyword evidence="1" id="KW-0732">Signal</keyword>
<dbReference type="STRING" id="1770053.SAMN05216551_101517"/>
<evidence type="ECO:0008006" key="4">
    <source>
        <dbReference type="Google" id="ProtNLM"/>
    </source>
</evidence>
<dbReference type="PANTHER" id="PTHR35399">
    <property type="entry name" value="SLR8030 PROTEIN"/>
    <property type="match status" value="1"/>
</dbReference>
<protein>
    <recommendedName>
        <fullName evidence="4">Alkaline phosphatase</fullName>
    </recommendedName>
</protein>